<gene>
    <name evidence="1" type="ORF">CLV42_1332</name>
</gene>
<dbReference type="RefSeq" id="WP_106606299.1">
    <property type="nucleotide sequence ID" value="NZ_PYGK01000033.1"/>
</dbReference>
<evidence type="ECO:0008006" key="3">
    <source>
        <dbReference type="Google" id="ProtNLM"/>
    </source>
</evidence>
<accession>A0A2P8FA74</accession>
<name>A0A2P8FA74_9BACT</name>
<comment type="caution">
    <text evidence="1">The sequence shown here is derived from an EMBL/GenBank/DDBJ whole genome shotgun (WGS) entry which is preliminary data.</text>
</comment>
<sequence length="165" mass="19346">MNIVEFEQQLLDITNKYPRQDESSWIFEMYEPKRLKPVIDSNGDLLHDLFKTFDLSELTAMGLYFNKGINENEDYFLFGGRDTDMLVVDKKTLEVKFLTEDDELLHVLARTFSDYLSIFVALSEFSIKGFFGHNISDEEGDDLLKKCKEIVKDSKYFSFYEELLA</sequence>
<dbReference type="OrthoDB" id="676076at2"/>
<dbReference type="Proteomes" id="UP000240978">
    <property type="component" value="Unassembled WGS sequence"/>
</dbReference>
<proteinExistence type="predicted"/>
<evidence type="ECO:0000313" key="1">
    <source>
        <dbReference type="EMBL" id="PSL18613.1"/>
    </source>
</evidence>
<protein>
    <recommendedName>
        <fullName evidence="3">SUKH-4 immunity protein of toxin-antitoxin system</fullName>
    </recommendedName>
</protein>
<evidence type="ECO:0000313" key="2">
    <source>
        <dbReference type="Proteomes" id="UP000240978"/>
    </source>
</evidence>
<keyword evidence="2" id="KW-1185">Reference proteome</keyword>
<dbReference type="EMBL" id="PYGK01000033">
    <property type="protein sequence ID" value="PSL18613.1"/>
    <property type="molecule type" value="Genomic_DNA"/>
</dbReference>
<dbReference type="AlphaFoldDB" id="A0A2P8FA74"/>
<organism evidence="1 2">
    <name type="scientific">Chitinophaga ginsengisoli</name>
    <dbReference type="NCBI Taxonomy" id="363837"/>
    <lineage>
        <taxon>Bacteria</taxon>
        <taxon>Pseudomonadati</taxon>
        <taxon>Bacteroidota</taxon>
        <taxon>Chitinophagia</taxon>
        <taxon>Chitinophagales</taxon>
        <taxon>Chitinophagaceae</taxon>
        <taxon>Chitinophaga</taxon>
    </lineage>
</organism>
<reference evidence="1 2" key="1">
    <citation type="submission" date="2018-03" db="EMBL/GenBank/DDBJ databases">
        <title>Genomic Encyclopedia of Archaeal and Bacterial Type Strains, Phase II (KMG-II): from individual species to whole genera.</title>
        <authorList>
            <person name="Goeker M."/>
        </authorList>
    </citation>
    <scope>NUCLEOTIDE SEQUENCE [LARGE SCALE GENOMIC DNA]</scope>
    <source>
        <strain evidence="1 2">DSM 18107</strain>
    </source>
</reference>